<name>A0A919YJP1_9BACL</name>
<dbReference type="EMBL" id="BORT01000035">
    <property type="protein sequence ID" value="GIO50583.1"/>
    <property type="molecule type" value="Genomic_DNA"/>
</dbReference>
<keyword evidence="4" id="KW-0560">Oxidoreductase</keyword>
<evidence type="ECO:0000313" key="7">
    <source>
        <dbReference type="Proteomes" id="UP000682811"/>
    </source>
</evidence>
<evidence type="ECO:0000256" key="4">
    <source>
        <dbReference type="ARBA" id="ARBA00023002"/>
    </source>
</evidence>
<feature type="domain" description="FAD/NAD(P)-binding" evidence="5">
    <location>
        <begin position="5"/>
        <end position="281"/>
    </location>
</feature>
<dbReference type="Pfam" id="PF07992">
    <property type="entry name" value="Pyr_redox_2"/>
    <property type="match status" value="1"/>
</dbReference>
<sequence length="303" mass="32306">MNKVDVAIIGGGPAGLSAGLTLGRARKQTIVIDEGRPRNAVTREAHGFLTRDGISPSEFRRIAKEQLRAYPSVAQAEDTVVSISGEDGYFLLETATGVKIASKKLLFAVGMKDRKLEIPGLAEVYGKSAFVCPYCDGWELRDEPLVVISRGAALMHFAPLLSGWTKRFVVCTNGPDELSEAERDELRDHHIPLFDAPIRAIVSREGMVNHVALEDGTEIPCTGIFFKSELVPGTDLPQSLGCRISDSGVIAVDEFGKSSVPGVYAAGDASSLMHQSIAAAASGAKAAAAINGELNLEAWQNTQ</sequence>
<comment type="cofactor">
    <cofactor evidence="1">
        <name>FAD</name>
        <dbReference type="ChEBI" id="CHEBI:57692"/>
    </cofactor>
</comment>
<evidence type="ECO:0000313" key="6">
    <source>
        <dbReference type="EMBL" id="GIO50583.1"/>
    </source>
</evidence>
<dbReference type="Gene3D" id="3.50.50.60">
    <property type="entry name" value="FAD/NAD(P)-binding domain"/>
    <property type="match status" value="2"/>
</dbReference>
<accession>A0A919YJP1</accession>
<reference evidence="6 7" key="1">
    <citation type="submission" date="2021-03" db="EMBL/GenBank/DDBJ databases">
        <title>Antimicrobial resistance genes in bacteria isolated from Japanese honey, and their potential for conferring macrolide and lincosamide resistance in the American foulbrood pathogen Paenibacillus larvae.</title>
        <authorList>
            <person name="Okamoto M."/>
            <person name="Kumagai M."/>
            <person name="Kanamori H."/>
            <person name="Takamatsu D."/>
        </authorList>
    </citation>
    <scope>NUCLEOTIDE SEQUENCE [LARGE SCALE GENOMIC DNA]</scope>
    <source>
        <strain evidence="6 7">J34TS1</strain>
    </source>
</reference>
<dbReference type="RefSeq" id="WP_212980770.1">
    <property type="nucleotide sequence ID" value="NZ_AP025343.1"/>
</dbReference>
<organism evidence="6 7">
    <name type="scientific">Paenibacillus azoreducens</name>
    <dbReference type="NCBI Taxonomy" id="116718"/>
    <lineage>
        <taxon>Bacteria</taxon>
        <taxon>Bacillati</taxon>
        <taxon>Bacillota</taxon>
        <taxon>Bacilli</taxon>
        <taxon>Bacillales</taxon>
        <taxon>Paenibacillaceae</taxon>
        <taxon>Paenibacillus</taxon>
    </lineage>
</organism>
<dbReference type="InterPro" id="IPR023753">
    <property type="entry name" value="FAD/NAD-binding_dom"/>
</dbReference>
<dbReference type="PRINTS" id="PR00368">
    <property type="entry name" value="FADPNR"/>
</dbReference>
<evidence type="ECO:0000256" key="1">
    <source>
        <dbReference type="ARBA" id="ARBA00001974"/>
    </source>
</evidence>
<dbReference type="AlphaFoldDB" id="A0A919YJP1"/>
<protein>
    <submittedName>
        <fullName evidence="6">Thioredoxin reductase</fullName>
    </submittedName>
</protein>
<evidence type="ECO:0000259" key="5">
    <source>
        <dbReference type="Pfam" id="PF07992"/>
    </source>
</evidence>
<dbReference type="PRINTS" id="PR00469">
    <property type="entry name" value="PNDRDTASEII"/>
</dbReference>
<keyword evidence="3" id="KW-0285">Flavoprotein</keyword>
<dbReference type="InterPro" id="IPR036188">
    <property type="entry name" value="FAD/NAD-bd_sf"/>
</dbReference>
<dbReference type="GO" id="GO:0016491">
    <property type="term" value="F:oxidoreductase activity"/>
    <property type="evidence" value="ECO:0007669"/>
    <property type="project" value="UniProtKB-KW"/>
</dbReference>
<comment type="caution">
    <text evidence="6">The sequence shown here is derived from an EMBL/GenBank/DDBJ whole genome shotgun (WGS) entry which is preliminary data.</text>
</comment>
<dbReference type="Proteomes" id="UP000682811">
    <property type="component" value="Unassembled WGS sequence"/>
</dbReference>
<gene>
    <name evidence="6" type="ORF">J34TS1_53480</name>
</gene>
<dbReference type="PANTHER" id="PTHR48105">
    <property type="entry name" value="THIOREDOXIN REDUCTASE 1-RELATED-RELATED"/>
    <property type="match status" value="1"/>
</dbReference>
<keyword evidence="7" id="KW-1185">Reference proteome</keyword>
<evidence type="ECO:0000256" key="2">
    <source>
        <dbReference type="ARBA" id="ARBA00011738"/>
    </source>
</evidence>
<proteinExistence type="predicted"/>
<evidence type="ECO:0000256" key="3">
    <source>
        <dbReference type="ARBA" id="ARBA00022630"/>
    </source>
</evidence>
<dbReference type="SUPFAM" id="SSF51905">
    <property type="entry name" value="FAD/NAD(P)-binding domain"/>
    <property type="match status" value="1"/>
</dbReference>
<dbReference type="InterPro" id="IPR050097">
    <property type="entry name" value="Ferredoxin-NADP_redctase_2"/>
</dbReference>
<comment type="subunit">
    <text evidence="2">Homodimer.</text>
</comment>